<reference evidence="3" key="1">
    <citation type="journal article" date="2019" name="Int. J. Syst. Evol. Microbiol.">
        <title>The Global Catalogue of Microorganisms (GCM) 10K type strain sequencing project: providing services to taxonomists for standard genome sequencing and annotation.</title>
        <authorList>
            <consortium name="The Broad Institute Genomics Platform"/>
            <consortium name="The Broad Institute Genome Sequencing Center for Infectious Disease"/>
            <person name="Wu L."/>
            <person name="Ma J."/>
        </authorList>
    </citation>
    <scope>NUCLEOTIDE SEQUENCE [LARGE SCALE GENOMIC DNA]</scope>
    <source>
        <strain evidence="3">JCM 17591</strain>
    </source>
</reference>
<proteinExistence type="predicted"/>
<sequence length="250" mass="27939">MSDLEIFTHDGALVVASDTIASGAGVEHRAVLQLIGNNIADFEEFGQVAFEMRAGYNNARVRVALLNEQQATLLMTYQRNTEQVRTFKKALVKAFFEMAHRIAVPQSLPEALRAYALEVEHREALEAKIAQDAPKIAYVEMFVACEDLRLLRNVAKSIGVQESALRDALISHRWMYAEHIERWSATKRAKEIVTRYSAYADKRDYFRPVPNHDAPRFKGEVMHTLKITPQGAAAIARAAAAWGLAAKDAA</sequence>
<comment type="caution">
    <text evidence="2">The sequence shown here is derived from an EMBL/GenBank/DDBJ whole genome shotgun (WGS) entry which is preliminary data.</text>
</comment>
<dbReference type="Pfam" id="PF03374">
    <property type="entry name" value="ANT"/>
    <property type="match status" value="1"/>
</dbReference>
<gene>
    <name evidence="2" type="ORF">GCM10022287_23400</name>
</gene>
<feature type="domain" description="Antirepressor protein C-terminal" evidence="1">
    <location>
        <begin position="126"/>
        <end position="237"/>
    </location>
</feature>
<dbReference type="InterPro" id="IPR014054">
    <property type="entry name" value="Phage_regulatory_Rha"/>
</dbReference>
<keyword evidence="3" id="KW-1185">Reference proteome</keyword>
<dbReference type="InterPro" id="IPR005039">
    <property type="entry name" value="Ant_C"/>
</dbReference>
<dbReference type="Pfam" id="PF09669">
    <property type="entry name" value="Phage_pRha"/>
    <property type="match status" value="1"/>
</dbReference>
<organism evidence="2 3">
    <name type="scientific">Gryllotalpicola koreensis</name>
    <dbReference type="NCBI Taxonomy" id="993086"/>
    <lineage>
        <taxon>Bacteria</taxon>
        <taxon>Bacillati</taxon>
        <taxon>Actinomycetota</taxon>
        <taxon>Actinomycetes</taxon>
        <taxon>Micrococcales</taxon>
        <taxon>Microbacteriaceae</taxon>
        <taxon>Gryllotalpicola</taxon>
    </lineage>
</organism>
<accession>A0ABP8A2M5</accession>
<dbReference type="EMBL" id="BAABBW010000004">
    <property type="protein sequence ID" value="GAA4176353.1"/>
    <property type="molecule type" value="Genomic_DNA"/>
</dbReference>
<protein>
    <submittedName>
        <fullName evidence="2">Phage antirepressor KilAC domain-containing protein</fullName>
    </submittedName>
</protein>
<evidence type="ECO:0000313" key="2">
    <source>
        <dbReference type="EMBL" id="GAA4176353.1"/>
    </source>
</evidence>
<name>A0ABP8A2M5_9MICO</name>
<evidence type="ECO:0000313" key="3">
    <source>
        <dbReference type="Proteomes" id="UP001501079"/>
    </source>
</evidence>
<dbReference type="RefSeq" id="WP_344754584.1">
    <property type="nucleotide sequence ID" value="NZ_BAABBW010000004.1"/>
</dbReference>
<evidence type="ECO:0000259" key="1">
    <source>
        <dbReference type="Pfam" id="PF03374"/>
    </source>
</evidence>
<dbReference type="Proteomes" id="UP001501079">
    <property type="component" value="Unassembled WGS sequence"/>
</dbReference>